<dbReference type="GO" id="GO:0005802">
    <property type="term" value="C:trans-Golgi network"/>
    <property type="evidence" value="ECO:0007669"/>
    <property type="project" value="TreeGrafter"/>
</dbReference>
<dbReference type="PANTHER" id="PTHR14042:SF24">
    <property type="entry name" value="PROTEIN DOPEY-1 HOMOLOG"/>
    <property type="match status" value="1"/>
</dbReference>
<dbReference type="GO" id="GO:0000139">
    <property type="term" value="C:Golgi membrane"/>
    <property type="evidence" value="ECO:0007669"/>
    <property type="project" value="UniProtKB-SubCell"/>
</dbReference>
<feature type="compositionally biased region" description="Low complexity" evidence="7">
    <location>
        <begin position="1571"/>
        <end position="1580"/>
    </location>
</feature>
<gene>
    <name evidence="12" type="primary">DOP1A</name>
    <name evidence="12" type="ORF">CDAR_285321</name>
</gene>
<protein>
    <submittedName>
        <fullName evidence="12">Protein dopey-1</fullName>
    </submittedName>
</protein>
<dbReference type="GO" id="GO:0015031">
    <property type="term" value="P:protein transport"/>
    <property type="evidence" value="ECO:0007669"/>
    <property type="project" value="UniProtKB-KW"/>
</dbReference>
<evidence type="ECO:0000256" key="5">
    <source>
        <dbReference type="ARBA" id="ARBA00023136"/>
    </source>
</evidence>
<dbReference type="Pfam" id="PF24601">
    <property type="entry name" value="TPR_DOP1"/>
    <property type="match status" value="1"/>
</dbReference>
<dbReference type="EMBL" id="BPLQ01008648">
    <property type="protein sequence ID" value="GIY38625.1"/>
    <property type="molecule type" value="Genomic_DNA"/>
</dbReference>
<feature type="compositionally biased region" description="Low complexity" evidence="7">
    <location>
        <begin position="893"/>
        <end position="909"/>
    </location>
</feature>
<comment type="subcellular location">
    <subcellularLocation>
        <location evidence="1">Golgi apparatus membrane</location>
        <topology evidence="1">Peripheral membrane protein</topology>
    </subcellularLocation>
</comment>
<keyword evidence="13" id="KW-1185">Reference proteome</keyword>
<dbReference type="GO" id="GO:0005829">
    <property type="term" value="C:cytosol"/>
    <property type="evidence" value="ECO:0007669"/>
    <property type="project" value="GOC"/>
</dbReference>
<dbReference type="Pfam" id="PF24598">
    <property type="entry name" value="DOP1_C"/>
    <property type="match status" value="1"/>
</dbReference>
<organism evidence="12 13">
    <name type="scientific">Caerostris darwini</name>
    <dbReference type="NCBI Taxonomy" id="1538125"/>
    <lineage>
        <taxon>Eukaryota</taxon>
        <taxon>Metazoa</taxon>
        <taxon>Ecdysozoa</taxon>
        <taxon>Arthropoda</taxon>
        <taxon>Chelicerata</taxon>
        <taxon>Arachnida</taxon>
        <taxon>Araneae</taxon>
        <taxon>Araneomorphae</taxon>
        <taxon>Entelegynae</taxon>
        <taxon>Araneoidea</taxon>
        <taxon>Araneidae</taxon>
        <taxon>Caerostris</taxon>
    </lineage>
</organism>
<dbReference type="Pfam" id="PF24597">
    <property type="entry name" value="TPR_DOP1_M"/>
    <property type="match status" value="1"/>
</dbReference>
<evidence type="ECO:0000256" key="4">
    <source>
        <dbReference type="ARBA" id="ARBA00023034"/>
    </source>
</evidence>
<evidence type="ECO:0000256" key="3">
    <source>
        <dbReference type="ARBA" id="ARBA00022927"/>
    </source>
</evidence>
<keyword evidence="2" id="KW-0813">Transport</keyword>
<evidence type="ECO:0000259" key="9">
    <source>
        <dbReference type="Pfam" id="PF24597"/>
    </source>
</evidence>
<feature type="domain" description="DOP1-like TPR" evidence="11">
    <location>
        <begin position="1303"/>
        <end position="1691"/>
    </location>
</feature>
<feature type="domain" description="DOP1 N-terminal" evidence="8">
    <location>
        <begin position="78"/>
        <end position="362"/>
    </location>
</feature>
<evidence type="ECO:0000259" key="8">
    <source>
        <dbReference type="Pfam" id="PF04118"/>
    </source>
</evidence>
<dbReference type="GO" id="GO:0006895">
    <property type="term" value="P:Golgi to endosome transport"/>
    <property type="evidence" value="ECO:0007669"/>
    <property type="project" value="InterPro"/>
</dbReference>
<feature type="domain" description="DOP1-like middle TPR" evidence="9">
    <location>
        <begin position="387"/>
        <end position="605"/>
    </location>
</feature>
<comment type="caution">
    <text evidence="12">The sequence shown here is derived from an EMBL/GenBank/DDBJ whole genome shotgun (WGS) entry which is preliminary data.</text>
</comment>
<dbReference type="Pfam" id="PF04118">
    <property type="entry name" value="Dopey_N"/>
    <property type="match status" value="1"/>
</dbReference>
<evidence type="ECO:0000256" key="1">
    <source>
        <dbReference type="ARBA" id="ARBA00004395"/>
    </source>
</evidence>
<dbReference type="SUPFAM" id="SSF48371">
    <property type="entry name" value="ARM repeat"/>
    <property type="match status" value="1"/>
</dbReference>
<reference evidence="12 13" key="1">
    <citation type="submission" date="2021-06" db="EMBL/GenBank/DDBJ databases">
        <title>Caerostris darwini draft genome.</title>
        <authorList>
            <person name="Kono N."/>
            <person name="Arakawa K."/>
        </authorList>
    </citation>
    <scope>NUCLEOTIDE SEQUENCE [LARGE SCALE GENOMIC DNA]</scope>
</reference>
<evidence type="ECO:0000313" key="13">
    <source>
        <dbReference type="Proteomes" id="UP001054837"/>
    </source>
</evidence>
<keyword evidence="3" id="KW-0653">Protein transport</keyword>
<proteinExistence type="inferred from homology"/>
<dbReference type="InterPro" id="IPR056459">
    <property type="entry name" value="TPR_DOP1"/>
</dbReference>
<evidence type="ECO:0000256" key="7">
    <source>
        <dbReference type="SAM" id="MobiDB-lite"/>
    </source>
</evidence>
<name>A0AAV4SWV5_9ARAC</name>
<sequence length="2479" mass="279605">MRLFTFHPLMRRFQEAAIEDSFDVTLCDSVTSKKTHAIPFGSLEDIPEEIFYSEILLFYVKLLKMAGIALDEYELLGDARYRSYISSIDKALKNFEYTSEWADLISALGKLNKVLLSNVKYSIIPRRITISKRLAQCMHPALPSGVHLKALETYDIIFKCIGPTRLSQELFIYSAGLFPLLGNAAMNVRPSLLTIYETHFVPLGVKLRPGLNGFLIGVLPGLEEGSEYYERTDQLLQAVCNNVERSFFYGCMWKCILSNPTIRLPAVSFIITHYNRKLCMEDQLFIIGTDIDTMVQGLCASLQDNSVLVQRCALDLLLLGFPVHSNQLLSSDMVQVVTSALTVVLRRDMSLNRRLFSWLMGGDALGIDEMKKSAFDKVSENSDANSYFRDFAKGYLLKALQKCLDDPQTVMPTSSVPSNAELWCYRLLISLLDRPEISSVILDDVLIDIFRSLYLACHSTYASSLRLDRRNKKTIKDKNELKKAANLLFGTLEPSYLWEYSAKHFEIACQIPSSKTSDDDEEDKVLEVGSGKPNLTELCSLVNFLLDVVSLETYLEAKTEHLPKLLCDIFGVLSRHCAILSIHDISVTLKLCSKLLCKMQPPLINVETEEDFENSVKFYSTESINCKENSSKEEGIFVEKSSCPNVNFSYSSSLDFNLDRIDIEKNKVKSSFSNIRSIITLCTEKYQEFFVIFLKEKVIKDVYKFIERYQSLLLGKQEREFQREKNLEKLLQKCLSIKCNSLSSEEVKIFKQNITDSAIKKIDPPLNDFEHVSTNPYLCQTFEHLCNLLFELSSFPTFYTNSKSLYNKHLNAARSSEIPEWLKLIIALSCFVTTEEIFFSATSTFFDLISLTKSVLYNNEINEVASEFSSSSDVRSQASCSDVRSQTSSDVRSQNNSSDVRSPSSSDVRSQASSSTVVLVALTPVVSASQLEFLSNETLIFNVAANKLWNYIGDDRPNFCFRGTELLQQVHNLSPANSICETVICNSMSSGDEMQQVEAQKKFSILWHLTRDLNLKSTPSAMIRVFDRCLFLMLDNLGKETGPQKAISQAWLNHSLQRGDVARFLEPILLILLHPDSARVSVQHVSVHSKRVVSVDKDLSNPEDTEAKVYAISSTSGHVIYHISDDSHPSSHQPSPERKILALTSVLNVDSNKGSTVVTHNSMIQDFELPSSHERDLKLPISVFVNPFGSLSSLGSDSQLDYVNFASPDLSQAKRIDFMRRSSFEEDIIENEPISDSEMSIENVVSSVLNEIIAEVVLNELSEKETQFSTDFNFIDDFNESCDLCNSSKKLSDLNSMSQLTVHPLHTYILLYCQVYDSKKTLYALYSLKAIILTNPRIALCSMSTTNISNSLSLRGQKLQILLARHRKSVFGNNFHGELTAEATTMFRSNTYVEVIVAACLYHIRSHYPNLPHVKLTEEEVIGNRNVRLLCMEVLTLVFSELVGIVKDSGKSFASYLSDLLHRSKVQKTLLHCLAASVYDSQHQVATESEKNTTFTEAIVEFNEKPYRSGAVNKFHANDFQDTFQVHLLRLMATLIVLEDTILSQNGSEKDVINNVGSKTADNTSEKKSSKLPSPNSSSKFQPGVPIPCQSMFLSTILTALRQEHNVHLHIHWLSLVTSALSFVGRWLPRLVMTVVNQLCINLENVIKLFGISSESSAFCSLPPKSVNMPPDYLITLIEGLTTLCHYCLLECPSPVLSPLNQPPLPPVPSQPYAPGTTASQIISNLIHVFSTSSNQKDLSGRDSSTSFDPILAARRVLLSNLPRVISSITSVFRIVTEVDKQNHHREWWIMGTPKIVKQHILSFLSPISLNHGSNFMAAIAVVWHENRNTMIPQIRKVIPTWSKEQLLLVELVAAIKVFPLESIIQTIRNVIKQPPSMSQKNKVAIEVNTLQFFLAYIQQTSGSQLIETWQALLGLWKDGLQITYPLVQFHLLGILHEFVLRSPLLEDKKSQKDLQDIAHKLIEACSTVACDSLEQTTWLWRNLAVRPGPQSDISSRDDEVDSIISGDISDGSISSLSAHNNAQYSVQALCCLAEFLAPVLDFVYVGEEKEKVIPLLSNIMHYATPYLKNHSAHNIPSFRACCQLLANISGYQHTRKAWKKEAFELLLDTSFFQMSSTCIGYWRSIIDHLMTHDKTTFRDFMSRVSVTQPGSLNIFSTKEQEYEQRAQLLKRLAFVIFCSEIDQYQKYMPDIQERLTESLRMSHIPIVQAHIFLCFRVLLVRMTSHHVTSLWPVIITEMVQVFTQIEYDLCTDSEEFSGDGVGLRKVTSSHLRRISTLDSSWVMNSGNGLNAHNHPAWLHLYLSVCKLLDMTVALPANVLPQFQMYRWAFIGDSPPLSSEYSDRGENKYPDSPEFVPHIKRLANLLNKKLPSDERLPFNPGQLLLSMPNISSIVQLQPFFNTLSNITNQGTKVSQVSKSEIIVSKEENRASPIWKSRSAPDILMHTSTSEMPVINSDSTRSTAEQIESILEVDFLELCT</sequence>
<dbReference type="PANTHER" id="PTHR14042">
    <property type="entry name" value="DOPEY-RELATED"/>
    <property type="match status" value="1"/>
</dbReference>
<dbReference type="InterPro" id="IPR007249">
    <property type="entry name" value="DOP1_N"/>
</dbReference>
<dbReference type="GO" id="GO:0005768">
    <property type="term" value="C:endosome"/>
    <property type="evidence" value="ECO:0007669"/>
    <property type="project" value="TreeGrafter"/>
</dbReference>
<dbReference type="Proteomes" id="UP001054837">
    <property type="component" value="Unassembled WGS sequence"/>
</dbReference>
<dbReference type="InterPro" id="IPR056458">
    <property type="entry name" value="TPR_DOP1_M"/>
</dbReference>
<evidence type="ECO:0000256" key="6">
    <source>
        <dbReference type="ARBA" id="ARBA00046326"/>
    </source>
</evidence>
<keyword evidence="4" id="KW-0333">Golgi apparatus</keyword>
<dbReference type="InterPro" id="IPR040314">
    <property type="entry name" value="DOP1"/>
</dbReference>
<keyword evidence="5" id="KW-0472">Membrane</keyword>
<evidence type="ECO:0000313" key="12">
    <source>
        <dbReference type="EMBL" id="GIY38625.1"/>
    </source>
</evidence>
<feature type="compositionally biased region" description="Polar residues" evidence="7">
    <location>
        <begin position="879"/>
        <end position="892"/>
    </location>
</feature>
<feature type="region of interest" description="Disordered" evidence="7">
    <location>
        <begin position="879"/>
        <end position="909"/>
    </location>
</feature>
<accession>A0AAV4SWV5</accession>
<feature type="region of interest" description="Disordered" evidence="7">
    <location>
        <begin position="1553"/>
        <end position="1582"/>
    </location>
</feature>
<dbReference type="InterPro" id="IPR016024">
    <property type="entry name" value="ARM-type_fold"/>
</dbReference>
<comment type="similarity">
    <text evidence="6">Belongs to the DOP1 family.</text>
</comment>
<feature type="domain" description="DOP1-like C-terminal" evidence="10">
    <location>
        <begin position="1893"/>
        <end position="2252"/>
    </location>
</feature>
<evidence type="ECO:0000259" key="10">
    <source>
        <dbReference type="Pfam" id="PF24598"/>
    </source>
</evidence>
<evidence type="ECO:0000256" key="2">
    <source>
        <dbReference type="ARBA" id="ARBA00022448"/>
    </source>
</evidence>
<evidence type="ECO:0000259" key="11">
    <source>
        <dbReference type="Pfam" id="PF24601"/>
    </source>
</evidence>
<dbReference type="InterPro" id="IPR056457">
    <property type="entry name" value="DOP1_C"/>
</dbReference>